<accession>A0ABR9VZI3</accession>
<protein>
    <submittedName>
        <fullName evidence="2">Alpha/beta hydrolase</fullName>
    </submittedName>
</protein>
<dbReference type="EMBL" id="JADEYR010000003">
    <property type="protein sequence ID" value="MBE9403582.1"/>
    <property type="molecule type" value="Genomic_DNA"/>
</dbReference>
<dbReference type="RefSeq" id="WP_193865314.1">
    <property type="nucleotide sequence ID" value="NZ_JADEYR010000003.1"/>
</dbReference>
<keyword evidence="3" id="KW-1185">Reference proteome</keyword>
<dbReference type="SUPFAM" id="SSF53474">
    <property type="entry name" value="alpha/beta-Hydrolases"/>
    <property type="match status" value="1"/>
</dbReference>
<dbReference type="PANTHER" id="PTHR43798:SF33">
    <property type="entry name" value="HYDROLASE, PUTATIVE (AFU_ORTHOLOGUE AFUA_2G14860)-RELATED"/>
    <property type="match status" value="1"/>
</dbReference>
<dbReference type="InterPro" id="IPR029058">
    <property type="entry name" value="AB_hydrolase_fold"/>
</dbReference>
<keyword evidence="2" id="KW-0378">Hydrolase</keyword>
<dbReference type="Gene3D" id="3.40.50.1820">
    <property type="entry name" value="alpha/beta hydrolase"/>
    <property type="match status" value="1"/>
</dbReference>
<dbReference type="InterPro" id="IPR000073">
    <property type="entry name" value="AB_hydrolase_1"/>
</dbReference>
<dbReference type="InterPro" id="IPR050266">
    <property type="entry name" value="AB_hydrolase_sf"/>
</dbReference>
<feature type="domain" description="AB hydrolase-1" evidence="1">
    <location>
        <begin position="58"/>
        <end position="305"/>
    </location>
</feature>
<dbReference type="Proteomes" id="UP000644727">
    <property type="component" value="Unassembled WGS sequence"/>
</dbReference>
<evidence type="ECO:0000259" key="1">
    <source>
        <dbReference type="Pfam" id="PF12697"/>
    </source>
</evidence>
<organism evidence="2 3">
    <name type="scientific">Brachybacterium epidermidis</name>
    <dbReference type="NCBI Taxonomy" id="2781983"/>
    <lineage>
        <taxon>Bacteria</taxon>
        <taxon>Bacillati</taxon>
        <taxon>Actinomycetota</taxon>
        <taxon>Actinomycetes</taxon>
        <taxon>Micrococcales</taxon>
        <taxon>Dermabacteraceae</taxon>
        <taxon>Brachybacterium</taxon>
    </lineage>
</organism>
<proteinExistence type="predicted"/>
<reference evidence="2 3" key="1">
    <citation type="submission" date="2020-10" db="EMBL/GenBank/DDBJ databases">
        <title>Draft genome and description of Brachybacterium epidermidis sp nov.</title>
        <authorList>
            <person name="Boxberger M."/>
            <person name="La Scola B."/>
        </authorList>
    </citation>
    <scope>NUCLEOTIDE SEQUENCE [LARGE SCALE GENOMIC DNA]</scope>
    <source>
        <strain evidence="2 3">Marseille-Q2903</strain>
    </source>
</reference>
<evidence type="ECO:0000313" key="2">
    <source>
        <dbReference type="EMBL" id="MBE9403582.1"/>
    </source>
</evidence>
<name>A0ABR9VZI3_9MICO</name>
<comment type="caution">
    <text evidence="2">The sequence shown here is derived from an EMBL/GenBank/DDBJ whole genome shotgun (WGS) entry which is preliminary data.</text>
</comment>
<dbReference type="PANTHER" id="PTHR43798">
    <property type="entry name" value="MONOACYLGLYCEROL LIPASE"/>
    <property type="match status" value="1"/>
</dbReference>
<dbReference type="GO" id="GO:0016787">
    <property type="term" value="F:hydrolase activity"/>
    <property type="evidence" value="ECO:0007669"/>
    <property type="project" value="UniProtKB-KW"/>
</dbReference>
<evidence type="ECO:0000313" key="3">
    <source>
        <dbReference type="Proteomes" id="UP000644727"/>
    </source>
</evidence>
<dbReference type="Pfam" id="PF12697">
    <property type="entry name" value="Abhydrolase_6"/>
    <property type="match status" value="1"/>
</dbReference>
<sequence length="313" mass="33170">MSSTARLSTIVRTPDGRALHIYGLRRTGAGVTSTGEPTQAAAKTHAVPSGSASLRPLVVLESGLGVSGRFWGPVQRALAASTEALVLAYDRAGHGRSDPDPAPRTLQRLADDLETVVHVVPHDRLLLVGHSWGGPIVRTLAARLAARGAPPAGVVLVDPADENCDLYFARSTRASGVLQDLLYMPLALTGLLQPLGRAILEGLPSADRDAAARASSTLAAARATIAENRMFTREMRGLLSSPPDLGEAPVTIISGTSTSQFDDRMRRLLNEAHRLSAQSLPRGHVVEADRSGHMVPITEPQLVVREIRALLDA</sequence>
<gene>
    <name evidence="2" type="ORF">IOE58_05055</name>
</gene>